<evidence type="ECO:0000256" key="2">
    <source>
        <dbReference type="ARBA" id="ARBA00022723"/>
    </source>
</evidence>
<dbReference type="GO" id="GO:0004497">
    <property type="term" value="F:monooxygenase activity"/>
    <property type="evidence" value="ECO:0007669"/>
    <property type="project" value="UniProtKB-KW"/>
</dbReference>
<comment type="caution">
    <text evidence="7">The sequence shown here is derived from an EMBL/GenBank/DDBJ whole genome shotgun (WGS) entry which is preliminary data.</text>
</comment>
<dbReference type="InterPro" id="IPR050584">
    <property type="entry name" value="Cholesterol_7-desaturase"/>
</dbReference>
<dbReference type="PROSITE" id="PS51296">
    <property type="entry name" value="RIESKE"/>
    <property type="match status" value="1"/>
</dbReference>
<dbReference type="EMBL" id="PYUC01000024">
    <property type="protein sequence ID" value="PTB17082.1"/>
    <property type="molecule type" value="Genomic_DNA"/>
</dbReference>
<proteinExistence type="predicted"/>
<dbReference type="AlphaFoldDB" id="A0A2T3XKR5"/>
<protein>
    <submittedName>
        <fullName evidence="7">Vanillate monooxygenase</fullName>
    </submittedName>
</protein>
<evidence type="ECO:0000313" key="8">
    <source>
        <dbReference type="Proteomes" id="UP000240638"/>
    </source>
</evidence>
<evidence type="ECO:0000259" key="6">
    <source>
        <dbReference type="PROSITE" id="PS51296"/>
    </source>
</evidence>
<keyword evidence="2" id="KW-0479">Metal-binding</keyword>
<evidence type="ECO:0000313" key="7">
    <source>
        <dbReference type="EMBL" id="PTB17082.1"/>
    </source>
</evidence>
<dbReference type="GO" id="GO:0046872">
    <property type="term" value="F:metal ion binding"/>
    <property type="evidence" value="ECO:0007669"/>
    <property type="project" value="UniProtKB-KW"/>
</dbReference>
<dbReference type="PANTHER" id="PTHR21266">
    <property type="entry name" value="IRON-SULFUR DOMAIN CONTAINING PROTEIN"/>
    <property type="match status" value="1"/>
</dbReference>
<dbReference type="Gene3D" id="3.90.380.10">
    <property type="entry name" value="Naphthalene 1,2-dioxygenase Alpha Subunit, Chain A, domain 1"/>
    <property type="match status" value="1"/>
</dbReference>
<evidence type="ECO:0000256" key="3">
    <source>
        <dbReference type="ARBA" id="ARBA00023002"/>
    </source>
</evidence>
<dbReference type="Gene3D" id="2.102.10.10">
    <property type="entry name" value="Rieske [2Fe-2S] iron-sulphur domain"/>
    <property type="match status" value="1"/>
</dbReference>
<dbReference type="Pfam" id="PF00355">
    <property type="entry name" value="Rieske"/>
    <property type="match status" value="1"/>
</dbReference>
<keyword evidence="3" id="KW-0560">Oxidoreductase</keyword>
<dbReference type="GO" id="GO:0051537">
    <property type="term" value="F:2 iron, 2 sulfur cluster binding"/>
    <property type="evidence" value="ECO:0007669"/>
    <property type="project" value="UniProtKB-KW"/>
</dbReference>
<dbReference type="SUPFAM" id="SSF55961">
    <property type="entry name" value="Bet v1-like"/>
    <property type="match status" value="1"/>
</dbReference>
<dbReference type="InterPro" id="IPR017941">
    <property type="entry name" value="Rieske_2Fe-2S"/>
</dbReference>
<dbReference type="PANTHER" id="PTHR21266:SF60">
    <property type="entry name" value="3-KETOSTEROID-9-ALPHA-MONOOXYGENASE, OXYGENASE COMPONENT"/>
    <property type="match status" value="1"/>
</dbReference>
<dbReference type="InterPro" id="IPR044043">
    <property type="entry name" value="VanA_C_cat"/>
</dbReference>
<keyword evidence="5" id="KW-0411">Iron-sulfur</keyword>
<reference evidence="7 8" key="1">
    <citation type="submission" date="2018-03" db="EMBL/GenBank/DDBJ databases">
        <title>Whole genome analyses suggest that Burkholderia sensu lato contains two further novel genera in the rhizoxinica-symbiotica group Mycetohabitans gen. nov., and Trinickia gen. nov.: implications for the evolution of diazotrophy and nodulation in the Burkholderiaceae.</title>
        <authorList>
            <person name="Estrada De Los Santos P."/>
            <person name="Palmer M."/>
            <person name="Chavez-Ramirez B."/>
            <person name="Steenkamp E.T."/>
            <person name="Hirsch A.M."/>
            <person name="Manyaka P."/>
            <person name="Maluk M."/>
            <person name="Lafos M."/>
            <person name="Crook M."/>
            <person name="Gross E."/>
            <person name="Simon M.F."/>
            <person name="Bueno Dos Reis Junior F."/>
            <person name="Poole P.S."/>
            <person name="Venter S.N."/>
            <person name="James E.K."/>
        </authorList>
    </citation>
    <scope>NUCLEOTIDE SEQUENCE [LARGE SCALE GENOMIC DNA]</scope>
    <source>
        <strain evidence="7 8">JPY-366</strain>
    </source>
</reference>
<evidence type="ECO:0000256" key="5">
    <source>
        <dbReference type="ARBA" id="ARBA00023014"/>
    </source>
</evidence>
<organism evidence="7 8">
    <name type="scientific">Trinickia symbiotica</name>
    <dbReference type="NCBI Taxonomy" id="863227"/>
    <lineage>
        <taxon>Bacteria</taxon>
        <taxon>Pseudomonadati</taxon>
        <taxon>Pseudomonadota</taxon>
        <taxon>Betaproteobacteria</taxon>
        <taxon>Burkholderiales</taxon>
        <taxon>Burkholderiaceae</taxon>
        <taxon>Trinickia</taxon>
    </lineage>
</organism>
<keyword evidence="7" id="KW-0503">Monooxygenase</keyword>
<dbReference type="CDD" id="cd08878">
    <property type="entry name" value="RHO_alpha_C_DMO-like"/>
    <property type="match status" value="1"/>
</dbReference>
<feature type="domain" description="Rieske" evidence="6">
    <location>
        <begin position="8"/>
        <end position="109"/>
    </location>
</feature>
<evidence type="ECO:0000256" key="1">
    <source>
        <dbReference type="ARBA" id="ARBA00022714"/>
    </source>
</evidence>
<sequence>MMFLHNTWYVAAKADEVIDKMLSRRLLNEPVVLFRTSDGQVAALADRCPHRFVPLHLGRIVEDTIQCAYHGLHFDCSGKCVVAPFEKKIPGAAKVRSYPVVERYGMIWIWMGRPEKANPDEIPDFSCMVDPERAQLHGYAYVKSGYQLVIDNLADLSHAYFVHGSFYAPQHLDRTEHQVVEEGEAVFSKFHFPNIDVPVLWNNYAGNKFSRVDRWSEIRWHAPSNLRLFAGVTPTGRPREEGINLYGVHLLTPETASTTHYFYCHCRGFRIDDPQIDEEVRNWQHVAFHDQDKPMLEAQQAAIGVVEDLMSLHPVLLSSDAGAVRIRRRLQDKIAAESASLTVSVPPLP</sequence>
<evidence type="ECO:0000256" key="4">
    <source>
        <dbReference type="ARBA" id="ARBA00023004"/>
    </source>
</evidence>
<dbReference type="Proteomes" id="UP000240638">
    <property type="component" value="Unassembled WGS sequence"/>
</dbReference>
<keyword evidence="1" id="KW-0001">2Fe-2S</keyword>
<keyword evidence="4" id="KW-0408">Iron</keyword>
<dbReference type="Pfam" id="PF19112">
    <property type="entry name" value="VanA_C"/>
    <property type="match status" value="1"/>
</dbReference>
<name>A0A2T3XKR5_9BURK</name>
<dbReference type="SUPFAM" id="SSF50022">
    <property type="entry name" value="ISP domain"/>
    <property type="match status" value="1"/>
</dbReference>
<dbReference type="InterPro" id="IPR036922">
    <property type="entry name" value="Rieske_2Fe-2S_sf"/>
</dbReference>
<dbReference type="RefSeq" id="WP_107154204.1">
    <property type="nucleotide sequence ID" value="NZ_PYUC01000024.1"/>
</dbReference>
<gene>
    <name evidence="7" type="ORF">C9I57_30195</name>
</gene>
<accession>A0A2T3XKR5</accession>